<dbReference type="NCBIfam" id="TIGR04056">
    <property type="entry name" value="OMP_RagA_SusC"/>
    <property type="match status" value="1"/>
</dbReference>
<dbReference type="Pfam" id="PF00593">
    <property type="entry name" value="TonB_dep_Rec_b-barrel"/>
    <property type="match status" value="1"/>
</dbReference>
<evidence type="ECO:0000259" key="10">
    <source>
        <dbReference type="Pfam" id="PF00593"/>
    </source>
</evidence>
<keyword evidence="7 8" id="KW-0998">Cell outer membrane</keyword>
<dbReference type="PROSITE" id="PS52016">
    <property type="entry name" value="TONB_DEPENDENT_REC_3"/>
    <property type="match status" value="1"/>
</dbReference>
<dbReference type="Gene3D" id="2.170.130.10">
    <property type="entry name" value="TonB-dependent receptor, plug domain"/>
    <property type="match status" value="1"/>
</dbReference>
<keyword evidence="4 8" id="KW-0812">Transmembrane</keyword>
<proteinExistence type="inferred from homology"/>
<evidence type="ECO:0000256" key="7">
    <source>
        <dbReference type="ARBA" id="ARBA00023237"/>
    </source>
</evidence>
<dbReference type="InterPro" id="IPR023997">
    <property type="entry name" value="TonB-dep_OMP_SusC/RagA_CS"/>
</dbReference>
<evidence type="ECO:0000256" key="2">
    <source>
        <dbReference type="ARBA" id="ARBA00022448"/>
    </source>
</evidence>
<dbReference type="SUPFAM" id="SSF56935">
    <property type="entry name" value="Porins"/>
    <property type="match status" value="1"/>
</dbReference>
<evidence type="ECO:0000256" key="3">
    <source>
        <dbReference type="ARBA" id="ARBA00022452"/>
    </source>
</evidence>
<reference evidence="12 13" key="1">
    <citation type="submission" date="2018-06" db="EMBL/GenBank/DDBJ databases">
        <authorList>
            <consortium name="Pathogen Informatics"/>
            <person name="Doyle S."/>
        </authorList>
    </citation>
    <scope>NUCLEOTIDE SEQUENCE [LARGE SCALE GENOMIC DNA]</scope>
    <source>
        <strain evidence="12 13">NCTC11661</strain>
    </source>
</reference>
<dbReference type="InterPro" id="IPR023996">
    <property type="entry name" value="TonB-dep_OMP_SusC/RagA"/>
</dbReference>
<evidence type="ECO:0000256" key="8">
    <source>
        <dbReference type="PROSITE-ProRule" id="PRU01360"/>
    </source>
</evidence>
<dbReference type="InterPro" id="IPR012910">
    <property type="entry name" value="Plug_dom"/>
</dbReference>
<dbReference type="InterPro" id="IPR039426">
    <property type="entry name" value="TonB-dep_rcpt-like"/>
</dbReference>
<evidence type="ECO:0000259" key="11">
    <source>
        <dbReference type="Pfam" id="PF07715"/>
    </source>
</evidence>
<keyword evidence="3 8" id="KW-1134">Transmembrane beta strand</keyword>
<protein>
    <submittedName>
        <fullName evidence="12">TonB-linked outer membrane protein, SusC/RagA family</fullName>
    </submittedName>
</protein>
<keyword evidence="2 8" id="KW-0813">Transport</keyword>
<dbReference type="EMBL" id="UFTJ01000001">
    <property type="protein sequence ID" value="SSZ46729.1"/>
    <property type="molecule type" value="Genomic_DNA"/>
</dbReference>
<dbReference type="InterPro" id="IPR036942">
    <property type="entry name" value="Beta-barrel_TonB_sf"/>
</dbReference>
<dbReference type="Pfam" id="PF07715">
    <property type="entry name" value="Plug"/>
    <property type="match status" value="1"/>
</dbReference>
<dbReference type="NCBIfam" id="TIGR04057">
    <property type="entry name" value="SusC_RagA_signa"/>
    <property type="match status" value="1"/>
</dbReference>
<dbReference type="AlphaFoldDB" id="A0A376BZ15"/>
<keyword evidence="6 8" id="KW-0472">Membrane</keyword>
<dbReference type="GO" id="GO:0009279">
    <property type="term" value="C:cell outer membrane"/>
    <property type="evidence" value="ECO:0007669"/>
    <property type="project" value="UniProtKB-SubCell"/>
</dbReference>
<sequence>MSVKSKVLSAGVLFFLGGQMMLAQKAKKDTLQEKKIEDVVVLGYVKRSVSNTTGSSQGIDSKAVENPAFTNAEAALQGQVAGVQAVSVSGAPGAVQDVRIRGVGSFTSANNRPLYVIDGVPVNDTNLSVGEAYTSMSPISSIPSQDIESFTVLKDASATAAYGARGSNGVIVITTKRGRSGKAKFSWSSSLGFSNEAYNKVQMLNAEERFMLLQESLVNRYGVSNAQALNIIVNNNIGNYNGWNANGRTSTNWGDVVRQKNALNHDHAFSVNGGNAGVRYYLSLNHSYTEPIVISKPYQRTSANVKIDATLTPKTKVETSVLLSKVDQDPVLENGFYFGNPMLTRYFMTPWYNGVDASGTAVLGGVEDFTSIYNTLYVHQNDIRHSRVLRSFVTMKVEHKLFKDLTLANNFSVDYLFRDRKQFQNKYHGQGVSTEGYSYRGHRQNVNFVNQLSLNWVKRLEKHRFDLLGLFEYQKNTNDYLSGEGEKFPVDGLYNLASASTNFSASSSYNDFVNSALLGMFNYSYDRKLILDATFRREGSSKFAPGRRYGNFWSVGTAYNLHRDILQDVFNEFKIRASYGTTGNSNIEINKYQSLLKYDVRYGEQLGAYPANYANSNLTWEKNKTFDVGVDFSVFNRRLSGTVAYFNKLTHDLLQTVPLSRTTGFNQRLMNVGDMRNTGVEISLSYDIIKKDNVNWNVYANFSTLKNEIVKLAKDSYGQDLILYPGSNTRGGEVGTSIGYWNLRKWAGVDPQTGVPLWYVNGESGDKTSDWNSAKQAFQGVSIPKFQGGFGTRLDIGAVFVNALFTFQGGHKIYDTTAAFINRTQGTPFTTFNGSTLLLDRWQKPGDQTDVPKLVHGVNNNFHNASTRWLYDGDYVRLRNIQVGYSLSSEWLKQIGITGFVLQVSGTNLLTWVKDKNLKFDPETAASGEISLTTPPVKTIMMGVKFNF</sequence>
<evidence type="ECO:0000256" key="5">
    <source>
        <dbReference type="ARBA" id="ARBA00023077"/>
    </source>
</evidence>
<evidence type="ECO:0000256" key="9">
    <source>
        <dbReference type="RuleBase" id="RU003357"/>
    </source>
</evidence>
<dbReference type="Gene3D" id="2.40.170.20">
    <property type="entry name" value="TonB-dependent receptor, beta-barrel domain"/>
    <property type="match status" value="1"/>
</dbReference>
<gene>
    <name evidence="12" type="ORF">NCTC11661_00383</name>
</gene>
<evidence type="ECO:0000256" key="4">
    <source>
        <dbReference type="ARBA" id="ARBA00022692"/>
    </source>
</evidence>
<feature type="domain" description="TonB-dependent receptor plug" evidence="11">
    <location>
        <begin position="49"/>
        <end position="170"/>
    </location>
</feature>
<evidence type="ECO:0000313" key="13">
    <source>
        <dbReference type="Proteomes" id="UP000255515"/>
    </source>
</evidence>
<keyword evidence="5 9" id="KW-0798">TonB box</keyword>
<comment type="subcellular location">
    <subcellularLocation>
        <location evidence="1 8">Cell outer membrane</location>
        <topology evidence="1 8">Multi-pass membrane protein</topology>
    </subcellularLocation>
</comment>
<organism evidence="12 13">
    <name type="scientific">Bergeyella zoohelcum</name>
    <dbReference type="NCBI Taxonomy" id="1015"/>
    <lineage>
        <taxon>Bacteria</taxon>
        <taxon>Pseudomonadati</taxon>
        <taxon>Bacteroidota</taxon>
        <taxon>Flavobacteriia</taxon>
        <taxon>Flavobacteriales</taxon>
        <taxon>Weeksellaceae</taxon>
        <taxon>Bergeyella</taxon>
    </lineage>
</organism>
<accession>A0A376BZ15</accession>
<dbReference type="InterPro" id="IPR000531">
    <property type="entry name" value="Beta-barrel_TonB"/>
</dbReference>
<dbReference type="InterPro" id="IPR037066">
    <property type="entry name" value="Plug_dom_sf"/>
</dbReference>
<dbReference type="Proteomes" id="UP000255515">
    <property type="component" value="Unassembled WGS sequence"/>
</dbReference>
<comment type="similarity">
    <text evidence="8 9">Belongs to the TonB-dependent receptor family.</text>
</comment>
<evidence type="ECO:0000256" key="1">
    <source>
        <dbReference type="ARBA" id="ARBA00004571"/>
    </source>
</evidence>
<feature type="domain" description="TonB-dependent receptor-like beta-barrel" evidence="10">
    <location>
        <begin position="348"/>
        <end position="773"/>
    </location>
</feature>
<name>A0A376BZ15_9FLAO</name>
<dbReference type="RefSeq" id="WP_002686981.1">
    <property type="nucleotide sequence ID" value="NZ_UFTJ01000001.1"/>
</dbReference>
<evidence type="ECO:0000313" key="12">
    <source>
        <dbReference type="EMBL" id="SSZ46729.1"/>
    </source>
</evidence>
<evidence type="ECO:0000256" key="6">
    <source>
        <dbReference type="ARBA" id="ARBA00023136"/>
    </source>
</evidence>